<evidence type="ECO:0000313" key="2">
    <source>
        <dbReference type="Proteomes" id="UP001234297"/>
    </source>
</evidence>
<gene>
    <name evidence="1" type="ORF">MRB53_028930</name>
</gene>
<protein>
    <submittedName>
        <fullName evidence="1">Uncharacterized protein</fullName>
    </submittedName>
</protein>
<dbReference type="Proteomes" id="UP001234297">
    <property type="component" value="Chromosome 9"/>
</dbReference>
<evidence type="ECO:0000313" key="1">
    <source>
        <dbReference type="EMBL" id="KAJ8620401.1"/>
    </source>
</evidence>
<name>A0ACC2KH42_PERAE</name>
<sequence length="926" mass="102492">MRSLLLLPSLPKISISTLSAQNPKTLFSSTTPKPSLLSHLHLPNQTLISCRSINKKQKKRNDFRVWADDDDVESQDPDDYDMDEDEAKELDSKDYDIEYDLLLLLPSGGASAASRTSDDIEMVQSESFVSTQDWESDKVVDYRINEEQFHKISLLNCDFFIRKPPDPDDNVYDFREECCQDPKISAKVFDMLFRIYSDAKVFDLASETFDFMKINGWEIDDRSCSVYLIALIKAGLVDSALEFFHRMVESGVSISVYSMTIVVGGLCKKGEVKRARELVVEMGERGIKPNIVSYNTLIEAYVKKGDFDEADKILSLIDDEGITPNAVTYTILIGGLSGLGRVENAEKLFEEMSERGVEADVHVYTSIIDASCRVGNMKRAFALFDECVDRGIDPNAHTYGALINGLCKSGQVEAAKILLNEMQSKGIDANLVIFNTLMYGYCKKGLLDEALKLQVVMEKKGLKPDVFAYNTIASGLCKSNRIDEAKRLLYAMVERGVESNTVTFTTLIDIHCKEGDLVEAKRILSEMEKKGVKPSNVTYNAMIDGYSKKGSLKDAQKLKDEMKKKGLDVDVFTYTSLIHGYCVSGKVDDALALFNEMPRSSVAPNVVTYTALISGLSREGRSDEAFRLYEEMIDAGLTPDDTVYSALVVSASSKCSSTWVHKFAIGLNSFDGPVKPTYSPLKVTAVTDNHISAVGDPGMKRDGLRVAFEAWNFWNEVGSEAPQMGSPRAADCFDLSNSTLVHKVTEAENRLGVGKPFPGLSSVASNNPDLHAAEKEQSGLCPQNGRKVGPFPPTGRFPCFGSGCMNQPLLYHQQTQLTWGSKMKGGFNGTYDLGADIRELTQPKDSLVGTTIRRGMMKTALFVSKGEEEMKAHSARQRRRGNESLDARTSSRSTFSSPPPASQLYTRLALCFCGFSCSALAYFWVS</sequence>
<comment type="caution">
    <text evidence="1">The sequence shown here is derived from an EMBL/GenBank/DDBJ whole genome shotgun (WGS) entry which is preliminary data.</text>
</comment>
<organism evidence="1 2">
    <name type="scientific">Persea americana</name>
    <name type="common">Avocado</name>
    <dbReference type="NCBI Taxonomy" id="3435"/>
    <lineage>
        <taxon>Eukaryota</taxon>
        <taxon>Viridiplantae</taxon>
        <taxon>Streptophyta</taxon>
        <taxon>Embryophyta</taxon>
        <taxon>Tracheophyta</taxon>
        <taxon>Spermatophyta</taxon>
        <taxon>Magnoliopsida</taxon>
        <taxon>Magnoliidae</taxon>
        <taxon>Laurales</taxon>
        <taxon>Lauraceae</taxon>
        <taxon>Persea</taxon>
    </lineage>
</organism>
<proteinExistence type="predicted"/>
<reference evidence="1 2" key="1">
    <citation type="journal article" date="2022" name="Hortic Res">
        <title>A haplotype resolved chromosomal level avocado genome allows analysis of novel avocado genes.</title>
        <authorList>
            <person name="Nath O."/>
            <person name="Fletcher S.J."/>
            <person name="Hayward A."/>
            <person name="Shaw L.M."/>
            <person name="Masouleh A.K."/>
            <person name="Furtado A."/>
            <person name="Henry R.J."/>
            <person name="Mitter N."/>
        </authorList>
    </citation>
    <scope>NUCLEOTIDE SEQUENCE [LARGE SCALE GENOMIC DNA]</scope>
    <source>
        <strain evidence="2">cv. Hass</strain>
    </source>
</reference>
<accession>A0ACC2KH42</accession>
<dbReference type="EMBL" id="CM056817">
    <property type="protein sequence ID" value="KAJ8620401.1"/>
    <property type="molecule type" value="Genomic_DNA"/>
</dbReference>
<keyword evidence="2" id="KW-1185">Reference proteome</keyword>